<feature type="region of interest" description="Disordered" evidence="1">
    <location>
        <begin position="128"/>
        <end position="151"/>
    </location>
</feature>
<reference evidence="2" key="1">
    <citation type="journal article" date="2018" name="J. Ind. Microbiol. Biotechnol.">
        <title>Genome mining reveals uncommon alkylpyrones as type III PKS products from myxobacteria.</title>
        <authorList>
            <person name="Hug J.J."/>
            <person name="Panter F."/>
            <person name="Krug D."/>
            <person name="Muller R."/>
        </authorList>
    </citation>
    <scope>NUCLEOTIDE SEQUENCE</scope>
    <source>
        <strain evidence="2">MSr9315</strain>
    </source>
</reference>
<proteinExistence type="predicted"/>
<organism evidence="2">
    <name type="scientific">Phaselicystis flava</name>
    <dbReference type="NCBI Taxonomy" id="525924"/>
    <lineage>
        <taxon>Bacteria</taxon>
        <taxon>Pseudomonadati</taxon>
        <taxon>Myxococcota</taxon>
        <taxon>Polyangia</taxon>
        <taxon>Polyangiales</taxon>
        <taxon>Phaselicystidaceae</taxon>
        <taxon>Phaselicystis</taxon>
    </lineage>
</organism>
<dbReference type="AlphaFoldDB" id="A0A3S5GYF9"/>
<protein>
    <submittedName>
        <fullName evidence="2">Uncharacterized protein</fullName>
    </submittedName>
</protein>
<evidence type="ECO:0000256" key="1">
    <source>
        <dbReference type="SAM" id="MobiDB-lite"/>
    </source>
</evidence>
<dbReference type="EMBL" id="MH908922">
    <property type="protein sequence ID" value="AYM54391.1"/>
    <property type="molecule type" value="Genomic_DNA"/>
</dbReference>
<feature type="compositionally biased region" description="Basic and acidic residues" evidence="1">
    <location>
        <begin position="142"/>
        <end position="151"/>
    </location>
</feature>
<sequence length="151" mass="16746">MLKTLAYHLEDDAYATARIGAIRAGTSHLALANGLVALAEMYREHWGALKDDPKNFRPTDPDEAAKLSEQMLRLLGVSPSPEQASWKAYCAKCAKLLFQHYEEAIRVGRFLWYYDGAEERFPSLHSVTRAAPAPRKKNGTAEPEKAGNAEG</sequence>
<evidence type="ECO:0000313" key="2">
    <source>
        <dbReference type="EMBL" id="AYM54391.1"/>
    </source>
</evidence>
<accession>A0A3S5GYF9</accession>
<name>A0A3S5GYF9_9BACT</name>